<gene>
    <name evidence="2" type="ORF">ESCO_006483</name>
</gene>
<feature type="compositionally biased region" description="Basic and acidic residues" evidence="1">
    <location>
        <begin position="270"/>
        <end position="290"/>
    </location>
</feature>
<dbReference type="EMBL" id="LGSR01000026">
    <property type="protein sequence ID" value="KOS17411.1"/>
    <property type="molecule type" value="Genomic_DNA"/>
</dbReference>
<dbReference type="Proteomes" id="UP000053831">
    <property type="component" value="Unassembled WGS sequence"/>
</dbReference>
<evidence type="ECO:0000313" key="2">
    <source>
        <dbReference type="EMBL" id="KOS17411.1"/>
    </source>
</evidence>
<feature type="region of interest" description="Disordered" evidence="1">
    <location>
        <begin position="270"/>
        <end position="322"/>
    </location>
</feature>
<accession>A0A0M8N0U1</accession>
<dbReference type="AlphaFoldDB" id="A0A0M8N0U1"/>
<dbReference type="OrthoDB" id="3439669at2759"/>
<reference evidence="2 3" key="1">
    <citation type="submission" date="2015-07" db="EMBL/GenBank/DDBJ databases">
        <title>The genome of the fungus Escovopsis weberi, a specialized disease agent of ant agriculture.</title>
        <authorList>
            <person name="de Man T.J."/>
            <person name="Stajich J.E."/>
            <person name="Kubicek C.P."/>
            <person name="Chenthamara K."/>
            <person name="Atanasova L."/>
            <person name="Druzhinina I.S."/>
            <person name="Birnbaum S."/>
            <person name="Barribeau S.M."/>
            <person name="Teiling C."/>
            <person name="Suen G."/>
            <person name="Currie C."/>
            <person name="Gerardo N.M."/>
        </authorList>
    </citation>
    <scope>NUCLEOTIDE SEQUENCE [LARGE SCALE GENOMIC DNA]</scope>
</reference>
<evidence type="ECO:0000256" key="1">
    <source>
        <dbReference type="SAM" id="MobiDB-lite"/>
    </source>
</evidence>
<protein>
    <submittedName>
        <fullName evidence="2">Uncharacterized protein</fullName>
    </submittedName>
</protein>
<evidence type="ECO:0000313" key="3">
    <source>
        <dbReference type="Proteomes" id="UP000053831"/>
    </source>
</evidence>
<sequence>MSPILEKVHPDLIMRAPSPDSDPTEASGEHAISDVAAQIFETPALPLSVVLRILKHCLVFENQVIHAVSRLDPHQPPAQVPFNRLQKECFHHRLVVGQAGVSIVAAANPNRMLAPLLVCRAWHLLGSHLFYGENTNTAASRRTSVVAWLSQAVRLKTLGVYLSESDPNQARRKHEPRGGDAGVDHIYCLRGLEGVTFWDFDKWLSGGNKQHPVRDFLFVVDVNSAVRRPKTREDEELSQLRNLALVLEGFEPSEAMWDMLTAFFERKKAVSEGDGDPSDHATKNDSRGDAGTESAHGSDVGRVGVEARPRPGRSTSRHHVCSEDMEEAFARWHAEEVLKERA</sequence>
<feature type="region of interest" description="Disordered" evidence="1">
    <location>
        <begin position="9"/>
        <end position="28"/>
    </location>
</feature>
<proteinExistence type="predicted"/>
<organism evidence="2 3">
    <name type="scientific">Escovopsis weberi</name>
    <dbReference type="NCBI Taxonomy" id="150374"/>
    <lineage>
        <taxon>Eukaryota</taxon>
        <taxon>Fungi</taxon>
        <taxon>Dikarya</taxon>
        <taxon>Ascomycota</taxon>
        <taxon>Pezizomycotina</taxon>
        <taxon>Sordariomycetes</taxon>
        <taxon>Hypocreomycetidae</taxon>
        <taxon>Hypocreales</taxon>
        <taxon>Hypocreaceae</taxon>
        <taxon>Escovopsis</taxon>
    </lineage>
</organism>
<keyword evidence="3" id="KW-1185">Reference proteome</keyword>
<comment type="caution">
    <text evidence="2">The sequence shown here is derived from an EMBL/GenBank/DDBJ whole genome shotgun (WGS) entry which is preliminary data.</text>
</comment>
<name>A0A0M8N0U1_ESCWE</name>
<dbReference type="STRING" id="150374.A0A0M8N0U1"/>